<dbReference type="EMBL" id="CDSF01000024">
    <property type="protein sequence ID" value="CEO95608.1"/>
    <property type="molecule type" value="Genomic_DNA"/>
</dbReference>
<evidence type="ECO:0000259" key="6">
    <source>
        <dbReference type="PROSITE" id="PS51296"/>
    </source>
</evidence>
<dbReference type="AlphaFoldDB" id="A0A0G4IKA5"/>
<dbReference type="PANTHER" id="PTHR21496">
    <property type="entry name" value="FERREDOXIN-RELATED"/>
    <property type="match status" value="1"/>
</dbReference>
<organism evidence="7 8">
    <name type="scientific">Plasmodiophora brassicae</name>
    <name type="common">Clubroot disease agent</name>
    <dbReference type="NCBI Taxonomy" id="37360"/>
    <lineage>
        <taxon>Eukaryota</taxon>
        <taxon>Sar</taxon>
        <taxon>Rhizaria</taxon>
        <taxon>Endomyxa</taxon>
        <taxon>Phytomyxea</taxon>
        <taxon>Plasmodiophorida</taxon>
        <taxon>Plasmodiophoridae</taxon>
        <taxon>Plasmodiophora</taxon>
    </lineage>
</organism>
<accession>A0A0G4IKA5</accession>
<protein>
    <recommendedName>
        <fullName evidence="6">Rieske domain-containing protein</fullName>
    </recommendedName>
</protein>
<dbReference type="SUPFAM" id="SSF50022">
    <property type="entry name" value="ISP domain"/>
    <property type="match status" value="1"/>
</dbReference>
<evidence type="ECO:0000313" key="7">
    <source>
        <dbReference type="EMBL" id="CEO95608.1"/>
    </source>
</evidence>
<keyword evidence="2" id="KW-0479">Metal-binding</keyword>
<dbReference type="GO" id="GO:0046872">
    <property type="term" value="F:metal ion binding"/>
    <property type="evidence" value="ECO:0007669"/>
    <property type="project" value="UniProtKB-KW"/>
</dbReference>
<dbReference type="InterPro" id="IPR054716">
    <property type="entry name" value="Sol_Rieske_ferrdox_dom"/>
</dbReference>
<dbReference type="OMA" id="SAVPKWC"/>
<keyword evidence="3" id="KW-0408">Iron</keyword>
<evidence type="ECO:0000256" key="1">
    <source>
        <dbReference type="ARBA" id="ARBA00022714"/>
    </source>
</evidence>
<evidence type="ECO:0000313" key="8">
    <source>
        <dbReference type="Proteomes" id="UP000039324"/>
    </source>
</evidence>
<dbReference type="InterPro" id="IPR017941">
    <property type="entry name" value="Rieske_2Fe-2S"/>
</dbReference>
<name>A0A0G4IKA5_PLABS</name>
<dbReference type="InterPro" id="IPR036922">
    <property type="entry name" value="Rieske_2Fe-2S_sf"/>
</dbReference>
<feature type="domain" description="Rieske" evidence="6">
    <location>
        <begin position="9"/>
        <end position="116"/>
    </location>
</feature>
<evidence type="ECO:0000256" key="2">
    <source>
        <dbReference type="ARBA" id="ARBA00022723"/>
    </source>
</evidence>
<dbReference type="PANTHER" id="PTHR21496:SF0">
    <property type="entry name" value="RIESKE DOMAIN-CONTAINING PROTEIN"/>
    <property type="match status" value="1"/>
</dbReference>
<reference evidence="7 8" key="1">
    <citation type="submission" date="2015-02" db="EMBL/GenBank/DDBJ databases">
        <authorList>
            <person name="Chooi Y.-H."/>
        </authorList>
    </citation>
    <scope>NUCLEOTIDE SEQUENCE [LARGE SCALE GENOMIC DNA]</scope>
    <source>
        <strain evidence="7">E3</strain>
    </source>
</reference>
<dbReference type="PROSITE" id="PS51296">
    <property type="entry name" value="RIESKE"/>
    <property type="match status" value="1"/>
</dbReference>
<dbReference type="Gene3D" id="2.102.10.10">
    <property type="entry name" value="Rieske [2Fe-2S] iron-sulphur domain"/>
    <property type="match status" value="1"/>
</dbReference>
<dbReference type="Pfam" id="PF22543">
    <property type="entry name" value="Rieske_4"/>
    <property type="match status" value="1"/>
</dbReference>
<keyword evidence="4" id="KW-0411">Iron-sulfur</keyword>
<comment type="cofactor">
    <cofactor evidence="5">
        <name>[2Fe-2S] cluster</name>
        <dbReference type="ChEBI" id="CHEBI:190135"/>
    </cofactor>
</comment>
<evidence type="ECO:0000256" key="3">
    <source>
        <dbReference type="ARBA" id="ARBA00023004"/>
    </source>
</evidence>
<keyword evidence="8" id="KW-1185">Reference proteome</keyword>
<evidence type="ECO:0000256" key="4">
    <source>
        <dbReference type="ARBA" id="ARBA00023014"/>
    </source>
</evidence>
<sequence length="159" mass="17467">MSESADGYVDACALSDLPVRKGKKVEVNHRTVALFRVSDSEVYCIDEHCYHESGLLHVSDIEDMPGHSCIKCPIHGYIIDIKTGEGLYKKLNGSLASKGKCQRTHPVSVRGNRVFVKIESSRTPGTAPLLSDRFHEPNHPKYTTPSSALIVETIVTCAT</sequence>
<dbReference type="GO" id="GO:0051537">
    <property type="term" value="F:2 iron, 2 sulfur cluster binding"/>
    <property type="evidence" value="ECO:0007669"/>
    <property type="project" value="UniProtKB-KW"/>
</dbReference>
<dbReference type="Proteomes" id="UP000039324">
    <property type="component" value="Unassembled WGS sequence"/>
</dbReference>
<proteinExistence type="predicted"/>
<dbReference type="OrthoDB" id="426882at2759"/>
<evidence type="ECO:0000256" key="5">
    <source>
        <dbReference type="ARBA" id="ARBA00034078"/>
    </source>
</evidence>
<keyword evidence="1" id="KW-0001">2Fe-2S</keyword>
<gene>
    <name evidence="7" type="ORF">PBRA_004334</name>
</gene>